<dbReference type="InterPro" id="IPR014797">
    <property type="entry name" value="CKK_CAMSAP"/>
</dbReference>
<feature type="compositionally biased region" description="Polar residues" evidence="1">
    <location>
        <begin position="770"/>
        <end position="782"/>
    </location>
</feature>
<dbReference type="PANTHER" id="PTHR21595">
    <property type="entry name" value="PATRONIN"/>
    <property type="match status" value="1"/>
</dbReference>
<dbReference type="Proteomes" id="UP000028582">
    <property type="component" value="Unassembled WGS sequence"/>
</dbReference>
<dbReference type="InterPro" id="IPR011033">
    <property type="entry name" value="PRC_barrel-like_sf"/>
</dbReference>
<feature type="domain" description="CKK" evidence="2">
    <location>
        <begin position="1091"/>
        <end position="1235"/>
    </location>
</feature>
<dbReference type="GO" id="GO:0005516">
    <property type="term" value="F:calmodulin binding"/>
    <property type="evidence" value="ECO:0007669"/>
    <property type="project" value="InterPro"/>
</dbReference>
<name>A0A081A274_PHYNI</name>
<proteinExistence type="predicted"/>
<dbReference type="SMART" id="SM01051">
    <property type="entry name" value="CAMSAP_CKK"/>
    <property type="match status" value="1"/>
</dbReference>
<dbReference type="EMBL" id="ANJA01001997">
    <property type="protein sequence ID" value="ETO72985.1"/>
    <property type="molecule type" value="Genomic_DNA"/>
</dbReference>
<feature type="region of interest" description="Disordered" evidence="1">
    <location>
        <begin position="400"/>
        <end position="424"/>
    </location>
</feature>
<feature type="region of interest" description="Disordered" evidence="1">
    <location>
        <begin position="867"/>
        <end position="925"/>
    </location>
</feature>
<feature type="compositionally biased region" description="Basic and acidic residues" evidence="1">
    <location>
        <begin position="612"/>
        <end position="629"/>
    </location>
</feature>
<dbReference type="PROSITE" id="PS51257">
    <property type="entry name" value="PROKAR_LIPOPROTEIN"/>
    <property type="match status" value="1"/>
</dbReference>
<feature type="region of interest" description="Disordered" evidence="1">
    <location>
        <begin position="221"/>
        <end position="261"/>
    </location>
</feature>
<feature type="compositionally biased region" description="Low complexity" evidence="1">
    <location>
        <begin position="230"/>
        <end position="252"/>
    </location>
</feature>
<dbReference type="AlphaFoldDB" id="A0A081A274"/>
<organism evidence="3 4">
    <name type="scientific">Phytophthora nicotianae P1976</name>
    <dbReference type="NCBI Taxonomy" id="1317066"/>
    <lineage>
        <taxon>Eukaryota</taxon>
        <taxon>Sar</taxon>
        <taxon>Stramenopiles</taxon>
        <taxon>Oomycota</taxon>
        <taxon>Peronosporomycetes</taxon>
        <taxon>Peronosporales</taxon>
        <taxon>Peronosporaceae</taxon>
        <taxon>Phytophthora</taxon>
    </lineage>
</organism>
<dbReference type="InterPro" id="IPR038209">
    <property type="entry name" value="CKK_dom_sf"/>
</dbReference>
<dbReference type="PANTHER" id="PTHR21595:SF0">
    <property type="entry name" value="PATRONIN"/>
    <property type="match status" value="1"/>
</dbReference>
<sequence length="1237" mass="137787">MSRKKTVTPTASLASCLDFAARILSSTASVQEICTKSVLAPMVVEAHRCGQQVAKNSECGSHVDVRKLLKTLQSKESNKLCRQSPLQELEVADLTWDFNGTVEDTLSIEIEELEDRAAMSETDTCIVLSASSQTAGGQAVIWFPLDCSDDVGDRRKCQILLYVCPGRVKVVKSVGDLIKKMYEELPILRENGSTYNVWAVIMGAKSYNQQEEERDSIRHEVAKDNRNQHKANSVLKSSNSSTNSTSVRPSASDSNQIHLVTRSTDSKRFSRDFYNQKVTDNQSGAVVDDEDTIRDDELDQDKFQPVSLRFSGYRDITDMKPYLTKSIFSFGGFQKNSVELQRRSSERMMDNSAVTEENTCTRDAVIVECDVVNPEAQAANATSSGDKEDLYEAVARDEMVVQEDNQRQNPRPKPRRVVSSSLSKFTNVAKQENVKTETGLGLGGRLQQGFAWQSCDGKVLRKTILGQRPKQTDDEPNENERTESRGGDEDDTGVIVEAQSDEVDAGNEEVHDEGLNDLRGNDNTEVKKDTNGELRSDEVQTQRGSHEQLPIEALIQVTETENNTMGSSRIFTLGSEPSATQAEDLARSVDKKTDSSSVAVPHTIESGDEESTSEKTMDRSKESNIPDSREERISVEQMTEFVPESPVESDKALSIQKRKTVVNYRDKLGARIWWELEYTAKRLEREEMMERQQQAHQKQAGIQQRKRVTSRSSRRVGPIGLPKNHQSVKQRGLEAVANSNGCSDQQSSDKLNTTDVPESTQHAHSDAEHSLSNVTNGKNSLRTEAMPPNADLSPYNPENEILPCKTVSPTRSQQSIVSTKPSERFERVESSSMPTKRNDDYTPPASLVQELHKQKEEAMACATPAIYPDASQPLTRSNASERGSQKSYEERQPSRTSLSKHVAREPLSTARPVSLKSTFSNQLEDDDEALTQMMWGSTHTSYEREHNAGNLSTKEDEMQTSEIASVPFTVRGRVPIRSRSTPATAEPSSSSSNEHSPSSDGSNHEVDGSKLPTHTRPPRHHASTILAVTKPASVATFIALGEEKTATTSAKSREERLKELRQKKLQRLQQARDSSLQQKEKLQRQVHRPLSFSNANYTKKASNRQLMQNALEFTLLAGGSMERERTLALQALAESPCDNFIVLLKSAKELKFRALYENHVDRDFATRIFSLLPSNSSRAPLKLESSEMISQFFKYSSAKKQFLPVPTRSFTVKTDACALVDHLVFKGKPGSALARLL</sequence>
<evidence type="ECO:0000259" key="2">
    <source>
        <dbReference type="PROSITE" id="PS51508"/>
    </source>
</evidence>
<evidence type="ECO:0000313" key="4">
    <source>
        <dbReference type="Proteomes" id="UP000028582"/>
    </source>
</evidence>
<evidence type="ECO:0000313" key="3">
    <source>
        <dbReference type="EMBL" id="ETO72985.1"/>
    </source>
</evidence>
<feature type="region of interest" description="Disordered" evidence="1">
    <location>
        <begin position="1067"/>
        <end position="1086"/>
    </location>
</feature>
<reference evidence="3 4" key="1">
    <citation type="submission" date="2013-11" db="EMBL/GenBank/DDBJ databases">
        <title>The Genome Sequence of Phytophthora parasitica P1976.</title>
        <authorList>
            <consortium name="The Broad Institute Genomics Platform"/>
            <person name="Russ C."/>
            <person name="Tyler B."/>
            <person name="Panabieres F."/>
            <person name="Shan W."/>
            <person name="Tripathy S."/>
            <person name="Grunwald N."/>
            <person name="Machado M."/>
            <person name="Johnson C.S."/>
            <person name="Walker B."/>
            <person name="Young S."/>
            <person name="Zeng Q."/>
            <person name="Gargeya S."/>
            <person name="Fitzgerald M."/>
            <person name="Haas B."/>
            <person name="Abouelleil A."/>
            <person name="Allen A.W."/>
            <person name="Alvarado L."/>
            <person name="Arachchi H.M."/>
            <person name="Berlin A.M."/>
            <person name="Chapman S.B."/>
            <person name="Gainer-Dewar J."/>
            <person name="Goldberg J."/>
            <person name="Griggs A."/>
            <person name="Gujja S."/>
            <person name="Hansen M."/>
            <person name="Howarth C."/>
            <person name="Imamovic A."/>
            <person name="Ireland A."/>
            <person name="Larimer J."/>
            <person name="McCowan C."/>
            <person name="Murphy C."/>
            <person name="Pearson M."/>
            <person name="Poon T.W."/>
            <person name="Priest M."/>
            <person name="Roberts A."/>
            <person name="Saif S."/>
            <person name="Shea T."/>
            <person name="Sisk P."/>
            <person name="Sykes S."/>
            <person name="Wortman J."/>
            <person name="Nusbaum C."/>
            <person name="Birren B."/>
        </authorList>
    </citation>
    <scope>NUCLEOTIDE SEQUENCE [LARGE SCALE GENOMIC DNA]</scope>
    <source>
        <strain evidence="3 4">P1976</strain>
    </source>
</reference>
<evidence type="ECO:0000256" key="1">
    <source>
        <dbReference type="SAM" id="MobiDB-lite"/>
    </source>
</evidence>
<feature type="compositionally biased region" description="Polar residues" evidence="1">
    <location>
        <begin position="872"/>
        <end position="882"/>
    </location>
</feature>
<feature type="region of interest" description="Disordered" evidence="1">
    <location>
        <begin position="690"/>
        <end position="843"/>
    </location>
</feature>
<protein>
    <recommendedName>
        <fullName evidence="2">CKK domain-containing protein</fullName>
    </recommendedName>
</protein>
<feature type="compositionally biased region" description="Basic and acidic residues" evidence="1">
    <location>
        <begin position="941"/>
        <end position="957"/>
    </location>
</feature>
<dbReference type="SUPFAM" id="SSF50346">
    <property type="entry name" value="PRC-barrel domain"/>
    <property type="match status" value="1"/>
</dbReference>
<dbReference type="Gene3D" id="3.10.20.360">
    <property type="entry name" value="CKK domain"/>
    <property type="match status" value="1"/>
</dbReference>
<feature type="compositionally biased region" description="Basic and acidic residues" evidence="1">
    <location>
        <begin position="508"/>
        <end position="546"/>
    </location>
</feature>
<feature type="compositionally biased region" description="Polar residues" evidence="1">
    <location>
        <begin position="737"/>
        <end position="760"/>
    </location>
</feature>
<feature type="region of interest" description="Disordered" evidence="1">
    <location>
        <begin position="574"/>
        <end position="629"/>
    </location>
</feature>
<gene>
    <name evidence="3" type="ORF">F444_11033</name>
</gene>
<feature type="compositionally biased region" description="Basic residues" evidence="1">
    <location>
        <begin position="704"/>
        <end position="714"/>
    </location>
</feature>
<dbReference type="OrthoDB" id="2125658at2759"/>
<dbReference type="PROSITE" id="PS51508">
    <property type="entry name" value="CKK"/>
    <property type="match status" value="1"/>
</dbReference>
<comment type="caution">
    <text evidence="3">The sequence shown here is derived from an EMBL/GenBank/DDBJ whole genome shotgun (WGS) entry which is preliminary data.</text>
</comment>
<feature type="compositionally biased region" description="Basic and acidic residues" evidence="1">
    <location>
        <begin position="883"/>
        <end position="893"/>
    </location>
</feature>
<feature type="region of interest" description="Disordered" evidence="1">
    <location>
        <begin position="940"/>
        <end position="1027"/>
    </location>
</feature>
<feature type="compositionally biased region" description="Basic and acidic residues" evidence="1">
    <location>
        <begin position="584"/>
        <end position="594"/>
    </location>
</feature>
<feature type="region of interest" description="Disordered" evidence="1">
    <location>
        <begin position="464"/>
        <end position="546"/>
    </location>
</feature>
<feature type="compositionally biased region" description="Polar residues" evidence="1">
    <location>
        <begin position="807"/>
        <end position="820"/>
    </location>
</feature>
<feature type="compositionally biased region" description="Low complexity" evidence="1">
    <location>
        <begin position="691"/>
        <end position="703"/>
    </location>
</feature>
<dbReference type="Pfam" id="PF08683">
    <property type="entry name" value="CAMSAP_CKK"/>
    <property type="match status" value="1"/>
</dbReference>
<dbReference type="InterPro" id="IPR032940">
    <property type="entry name" value="CAMSAP"/>
</dbReference>
<accession>A0A081A274</accession>
<dbReference type="GO" id="GO:0008017">
    <property type="term" value="F:microtubule binding"/>
    <property type="evidence" value="ECO:0007669"/>
    <property type="project" value="InterPro"/>
</dbReference>
<feature type="compositionally biased region" description="Low complexity" evidence="1">
    <location>
        <begin position="978"/>
        <end position="1001"/>
    </location>
</feature>
<feature type="compositionally biased region" description="Basic and acidic residues" evidence="1">
    <location>
        <begin position="470"/>
        <end position="487"/>
    </location>
</feature>